<dbReference type="Pfam" id="PF00702">
    <property type="entry name" value="Hydrolase"/>
    <property type="match status" value="1"/>
</dbReference>
<accession>A0A841HPU4</accession>
<comment type="caution">
    <text evidence="1">The sequence shown here is derived from an EMBL/GenBank/DDBJ whole genome shotgun (WGS) entry which is preliminary data.</text>
</comment>
<dbReference type="SUPFAM" id="SSF56784">
    <property type="entry name" value="HAD-like"/>
    <property type="match status" value="1"/>
</dbReference>
<dbReference type="PANTHER" id="PTHR43611:SF3">
    <property type="entry name" value="FLAVIN MONONUCLEOTIDE HYDROLASE 1, CHLOROPLATIC"/>
    <property type="match status" value="1"/>
</dbReference>
<reference evidence="1 2" key="1">
    <citation type="submission" date="2020-08" db="EMBL/GenBank/DDBJ databases">
        <title>Genomic Encyclopedia of Type Strains, Phase IV (KMG-IV): sequencing the most valuable type-strain genomes for metagenomic binning, comparative biology and taxonomic classification.</title>
        <authorList>
            <person name="Goeker M."/>
        </authorList>
    </citation>
    <scope>NUCLEOTIDE SEQUENCE [LARGE SCALE GENOMIC DNA]</scope>
    <source>
        <strain evidence="1 2">DSM 26723</strain>
    </source>
</reference>
<dbReference type="AlphaFoldDB" id="A0A841HPU4"/>
<dbReference type="Gene3D" id="3.40.50.1000">
    <property type="entry name" value="HAD superfamily/HAD-like"/>
    <property type="match status" value="1"/>
</dbReference>
<dbReference type="SFLD" id="SFLDS00003">
    <property type="entry name" value="Haloacid_Dehalogenase"/>
    <property type="match status" value="1"/>
</dbReference>
<proteinExistence type="predicted"/>
<evidence type="ECO:0000313" key="2">
    <source>
        <dbReference type="Proteomes" id="UP000588068"/>
    </source>
</evidence>
<dbReference type="InterPro" id="IPR006439">
    <property type="entry name" value="HAD-SF_hydro_IA"/>
</dbReference>
<dbReference type="PRINTS" id="PR00413">
    <property type="entry name" value="HADHALOGNASE"/>
</dbReference>
<dbReference type="EMBL" id="JACHHZ010000003">
    <property type="protein sequence ID" value="MBB6094260.1"/>
    <property type="molecule type" value="Genomic_DNA"/>
</dbReference>
<dbReference type="RefSeq" id="WP_184333375.1">
    <property type="nucleotide sequence ID" value="NZ_JACHHZ010000003.1"/>
</dbReference>
<name>A0A841HPU4_9GAMM</name>
<dbReference type="Proteomes" id="UP000588068">
    <property type="component" value="Unassembled WGS sequence"/>
</dbReference>
<keyword evidence="2" id="KW-1185">Reference proteome</keyword>
<dbReference type="PANTHER" id="PTHR43611">
    <property type="entry name" value="ALPHA-D-GLUCOSE 1-PHOSPHATE PHOSPHATASE"/>
    <property type="match status" value="1"/>
</dbReference>
<dbReference type="SFLD" id="SFLDG01129">
    <property type="entry name" value="C1.5:_HAD__Beta-PGM__Phosphata"/>
    <property type="match status" value="1"/>
</dbReference>
<evidence type="ECO:0000313" key="1">
    <source>
        <dbReference type="EMBL" id="MBB6094260.1"/>
    </source>
</evidence>
<organism evidence="1 2">
    <name type="scientific">Povalibacter uvarum</name>
    <dbReference type="NCBI Taxonomy" id="732238"/>
    <lineage>
        <taxon>Bacteria</taxon>
        <taxon>Pseudomonadati</taxon>
        <taxon>Pseudomonadota</taxon>
        <taxon>Gammaproteobacteria</taxon>
        <taxon>Steroidobacterales</taxon>
        <taxon>Steroidobacteraceae</taxon>
        <taxon>Povalibacter</taxon>
    </lineage>
</organism>
<dbReference type="InterPro" id="IPR036412">
    <property type="entry name" value="HAD-like_sf"/>
</dbReference>
<sequence>MPEGASVRVVLFDLGGVLVELNGVAPMLRWLGYRMPTEDLWRKWLHSPSVRSFETGRIEGPEFARQLIEEFDIRVDEHEFLKAFTSWPTGLFPGALELVAQIPRRYVRAVLSNTNELHWPRVRDEMEIGGAFDHYFVSHLTGRIKPDAAAFEHVVESLQCQPAEVLFLDDNLLNVEAARKVGMEALVVRGAQEAERALRDARVLG</sequence>
<keyword evidence="1" id="KW-0378">Hydrolase</keyword>
<dbReference type="InterPro" id="IPR023198">
    <property type="entry name" value="PGP-like_dom2"/>
</dbReference>
<gene>
    <name evidence="1" type="ORF">HNQ60_003141</name>
</gene>
<dbReference type="InterPro" id="IPR023214">
    <property type="entry name" value="HAD_sf"/>
</dbReference>
<dbReference type="GO" id="GO:0016787">
    <property type="term" value="F:hydrolase activity"/>
    <property type="evidence" value="ECO:0007669"/>
    <property type="project" value="UniProtKB-KW"/>
</dbReference>
<dbReference type="NCBIfam" id="TIGR01509">
    <property type="entry name" value="HAD-SF-IA-v3"/>
    <property type="match status" value="1"/>
</dbReference>
<dbReference type="CDD" id="cd02603">
    <property type="entry name" value="HAD_sEH-N_like"/>
    <property type="match status" value="1"/>
</dbReference>
<dbReference type="Gene3D" id="1.10.150.240">
    <property type="entry name" value="Putative phosphatase, domain 2"/>
    <property type="match status" value="1"/>
</dbReference>
<protein>
    <submittedName>
        <fullName evidence="1">Putative hydrolase of the HAD superfamily</fullName>
    </submittedName>
</protein>